<evidence type="ECO:0000313" key="6">
    <source>
        <dbReference type="Proteomes" id="UP000655420"/>
    </source>
</evidence>
<evidence type="ECO:0000256" key="1">
    <source>
        <dbReference type="ARBA" id="ARBA00006464"/>
    </source>
</evidence>
<dbReference type="InterPro" id="IPR003362">
    <property type="entry name" value="Bact_transf"/>
</dbReference>
<reference evidence="5" key="1">
    <citation type="submission" date="2020-12" db="EMBL/GenBank/DDBJ databases">
        <title>Bacterial taxonomy.</title>
        <authorList>
            <person name="Pan X."/>
        </authorList>
    </citation>
    <scope>NUCLEOTIDE SEQUENCE</scope>
    <source>
        <strain evidence="5">M0105</strain>
    </source>
</reference>
<evidence type="ECO:0000256" key="2">
    <source>
        <dbReference type="ARBA" id="ARBA00023169"/>
    </source>
</evidence>
<accession>A0A8J7M7S0</accession>
<dbReference type="GO" id="GO:0016780">
    <property type="term" value="F:phosphotransferase activity, for other substituted phosphate groups"/>
    <property type="evidence" value="ECO:0007669"/>
    <property type="project" value="TreeGrafter"/>
</dbReference>
<comment type="caution">
    <text evidence="5">The sequence shown here is derived from an EMBL/GenBank/DDBJ whole genome shotgun (WGS) entry which is preliminary data.</text>
</comment>
<dbReference type="AlphaFoldDB" id="A0A8J7M7S0"/>
<dbReference type="GO" id="GO:0000271">
    <property type="term" value="P:polysaccharide biosynthetic process"/>
    <property type="evidence" value="ECO:0007669"/>
    <property type="project" value="UniProtKB-KW"/>
</dbReference>
<dbReference type="EMBL" id="JAEHHL010000006">
    <property type="protein sequence ID" value="MBK0399775.1"/>
    <property type="molecule type" value="Genomic_DNA"/>
</dbReference>
<evidence type="ECO:0000256" key="3">
    <source>
        <dbReference type="SAM" id="Phobius"/>
    </source>
</evidence>
<comment type="similarity">
    <text evidence="1">Belongs to the bacterial sugar transferase family.</text>
</comment>
<evidence type="ECO:0000313" key="5">
    <source>
        <dbReference type="EMBL" id="MBK0399775.1"/>
    </source>
</evidence>
<protein>
    <submittedName>
        <fullName evidence="5">Sugar transferase</fullName>
    </submittedName>
</protein>
<name>A0A8J7M7S0_9RHOB</name>
<dbReference type="Pfam" id="PF02397">
    <property type="entry name" value="Bac_transf"/>
    <property type="match status" value="1"/>
</dbReference>
<keyword evidence="3" id="KW-0812">Transmembrane</keyword>
<keyword evidence="3" id="KW-1133">Transmembrane helix</keyword>
<feature type="domain" description="Bacterial sugar transferase" evidence="4">
    <location>
        <begin position="41"/>
        <end position="223"/>
    </location>
</feature>
<keyword evidence="2" id="KW-0270">Exopolysaccharide synthesis</keyword>
<dbReference type="PANTHER" id="PTHR30576:SF0">
    <property type="entry name" value="UNDECAPRENYL-PHOSPHATE N-ACETYLGALACTOSAMINYL 1-PHOSPHATE TRANSFERASE-RELATED"/>
    <property type="match status" value="1"/>
</dbReference>
<keyword evidence="5" id="KW-0808">Transferase</keyword>
<evidence type="ECO:0000259" key="4">
    <source>
        <dbReference type="Pfam" id="PF02397"/>
    </source>
</evidence>
<dbReference type="Proteomes" id="UP000655420">
    <property type="component" value="Unassembled WGS sequence"/>
</dbReference>
<organism evidence="5 6">
    <name type="scientific">Thermohalobaculum xanthum</name>
    <dbReference type="NCBI Taxonomy" id="2753746"/>
    <lineage>
        <taxon>Bacteria</taxon>
        <taxon>Pseudomonadati</taxon>
        <taxon>Pseudomonadota</taxon>
        <taxon>Alphaproteobacteria</taxon>
        <taxon>Rhodobacterales</taxon>
        <taxon>Paracoccaceae</taxon>
        <taxon>Thermohalobaculum</taxon>
    </lineage>
</organism>
<dbReference type="RefSeq" id="WP_200609967.1">
    <property type="nucleotide sequence ID" value="NZ_JAEHHL010000006.1"/>
</dbReference>
<gene>
    <name evidence="5" type="ORF">H0I76_11290</name>
</gene>
<feature type="transmembrane region" description="Helical" evidence="3">
    <location>
        <begin position="50"/>
        <end position="70"/>
    </location>
</feature>
<dbReference type="PANTHER" id="PTHR30576">
    <property type="entry name" value="COLANIC BIOSYNTHESIS UDP-GLUCOSE LIPID CARRIER TRANSFERASE"/>
    <property type="match status" value="1"/>
</dbReference>
<keyword evidence="6" id="KW-1185">Reference proteome</keyword>
<proteinExistence type="inferred from homology"/>
<sequence>MSTRPSDVGVVPLDGTKINECIGPLPINGVRVPVPAIVFSKRAVDLAASLLALPAIALAGLTLMALNPIWNPGPLFYRQVRMGRDCKPFTAIKFRTMRCTPAIMRGPNDPVEDDRITRLGAFLRKSRIDEWPQFLNVLAGDMSLIGPRPDYWDHAVHYLQTVPGYRERHAMRPGITGLAQVDDGYAEGIESTFRKVRYDLFYIERTGFRMEAYIIMRTLSVLFTGAGAR</sequence>
<keyword evidence="3" id="KW-0472">Membrane</keyword>